<keyword evidence="1" id="KW-0472">Membrane</keyword>
<keyword evidence="1" id="KW-1133">Transmembrane helix</keyword>
<dbReference type="EMBL" id="CP045921">
    <property type="protein sequence ID" value="QHN42338.1"/>
    <property type="molecule type" value="Genomic_DNA"/>
</dbReference>
<keyword evidence="1" id="KW-0812">Transmembrane</keyword>
<evidence type="ECO:0000256" key="1">
    <source>
        <dbReference type="SAM" id="Phobius"/>
    </source>
</evidence>
<dbReference type="KEGG" id="mama:GII36_00500"/>
<dbReference type="Proteomes" id="UP001059824">
    <property type="component" value="Chromosome"/>
</dbReference>
<evidence type="ECO:0000313" key="2">
    <source>
        <dbReference type="EMBL" id="QHN42338.1"/>
    </source>
</evidence>
<feature type="transmembrane region" description="Helical" evidence="1">
    <location>
        <begin position="72"/>
        <end position="91"/>
    </location>
</feature>
<dbReference type="AlphaFoldDB" id="A0A857MJL8"/>
<feature type="transmembrane region" description="Helical" evidence="1">
    <location>
        <begin position="7"/>
        <end position="27"/>
    </location>
</feature>
<evidence type="ECO:0000313" key="3">
    <source>
        <dbReference type="Proteomes" id="UP001059824"/>
    </source>
</evidence>
<proteinExistence type="predicted"/>
<protein>
    <submittedName>
        <fullName evidence="2">Uncharacterized protein</fullName>
    </submittedName>
</protein>
<feature type="transmembrane region" description="Helical" evidence="1">
    <location>
        <begin position="39"/>
        <end position="60"/>
    </location>
</feature>
<accession>A0A857MJL8</accession>
<sequence length="93" mass="9729">MKDKTKTSLILAQLGCLASLPLFYYFVGPVLSSQGSRAWLAGVAAIAASVGVALFGTVALKRLSGISKVYGLLGICASIAYLLYGIFALTFHL</sequence>
<reference evidence="2" key="1">
    <citation type="journal article" date="2021" name="Nat. Microbiol.">
        <title>Cocultivation of an ultrasmall environmental parasitic bacterium with lytic ability against bacteria associated with wastewater foams.</title>
        <authorList>
            <person name="Batinovic S."/>
            <person name="Rose J.J.A."/>
            <person name="Ratcliffe J."/>
            <person name="Seviour R.J."/>
            <person name="Petrovski S."/>
        </authorList>
    </citation>
    <scope>NUCLEOTIDE SEQUENCE</scope>
    <source>
        <strain evidence="2">JR1</strain>
    </source>
</reference>
<organism evidence="2 3">
    <name type="scientific">Candidatus Mycosynbacter amalyticus</name>
    <dbReference type="NCBI Taxonomy" id="2665156"/>
    <lineage>
        <taxon>Bacteria</taxon>
        <taxon>Candidatus Saccharimonadota</taxon>
        <taxon>Candidatus Saccharimonadota incertae sedis</taxon>
        <taxon>Candidatus Mycosynbacter</taxon>
    </lineage>
</organism>
<gene>
    <name evidence="2" type="ORF">GII36_00500</name>
</gene>
<name>A0A857MJL8_9BACT</name>
<keyword evidence="3" id="KW-1185">Reference proteome</keyword>